<comment type="caution">
    <text evidence="9">The sequence shown here is derived from an EMBL/GenBank/DDBJ whole genome shotgun (WGS) entry which is preliminary data.</text>
</comment>
<gene>
    <name evidence="9" type="primary">rnps1-b</name>
    <name evidence="9" type="ORF">CGGC5_v010376</name>
</gene>
<dbReference type="CDD" id="cd12365">
    <property type="entry name" value="RRM_RNPS1"/>
    <property type="match status" value="1"/>
</dbReference>
<keyword evidence="3 6" id="KW-0694">RNA-binding</keyword>
<evidence type="ECO:0000313" key="9">
    <source>
        <dbReference type="EMBL" id="KAF4480458.1"/>
    </source>
</evidence>
<keyword evidence="5" id="KW-0539">Nucleus</keyword>
<dbReference type="InterPro" id="IPR035979">
    <property type="entry name" value="RBD_domain_sf"/>
</dbReference>
<sequence>MASRSRSRSPGDRYRSRTRSPTPRSDRGRSASRSPVRRRDYDSRSPSRSQSPAPRRNGRYRSESRSRSRGRSQSPVVRSTKIVVERLTKNINEGHLEEIFSQFGPIKDLDLPINRTYGTNRGTAYILYDHEADAEEAIAHMHEAQIDGAVINVSIATTPGFQLLLVEAAAGSRAHLMPGPRVPDPLARTDPVAVLRLHRIVGGLDPIPTARDPSLAPPRDLLRVHLHHVVEAAGTEAVRDLTHDLARQPRDAAQVRAEMSTAEGARVETATTVTKAVELVPPAVAVTVALEPVLVEVVAVAASGAIDEFTRDDEMEILSVLWAADYFRSGIENAAGLGTQVDPANHSAGQLDAADQVWKLLESEERHILDPSSATAIGFLLGGEAGCLSFSIRATGFPVLQLHRAVGSYLNACGTSR</sequence>
<evidence type="ECO:0000256" key="4">
    <source>
        <dbReference type="ARBA" id="ARBA00023187"/>
    </source>
</evidence>
<dbReference type="PANTHER" id="PTHR15481:SF0">
    <property type="entry name" value="LD23870P-RELATED"/>
    <property type="match status" value="1"/>
</dbReference>
<feature type="region of interest" description="Disordered" evidence="7">
    <location>
        <begin position="1"/>
        <end position="77"/>
    </location>
</feature>
<dbReference type="GO" id="GO:0061574">
    <property type="term" value="C:ASAP complex"/>
    <property type="evidence" value="ECO:0007669"/>
    <property type="project" value="TreeGrafter"/>
</dbReference>
<dbReference type="GeneID" id="43605663"/>
<protein>
    <submittedName>
        <fullName evidence="9">RNA-binding protein with serine-rich domain 1-B</fullName>
    </submittedName>
</protein>
<dbReference type="OrthoDB" id="252020at2759"/>
<keyword evidence="4" id="KW-0508">mRNA splicing</keyword>
<dbReference type="PROSITE" id="PS50102">
    <property type="entry name" value="RRM"/>
    <property type="match status" value="1"/>
</dbReference>
<dbReference type="InParanoid" id="A0A7J6ITR8"/>
<dbReference type="EMBL" id="ANPB02000006">
    <property type="protein sequence ID" value="KAF4480458.1"/>
    <property type="molecule type" value="Genomic_DNA"/>
</dbReference>
<accession>A0A7J6ITR8</accession>
<dbReference type="RefSeq" id="XP_066008120.1">
    <property type="nucleotide sequence ID" value="XM_066152340.1"/>
</dbReference>
<organism evidence="9 10">
    <name type="scientific">Colletotrichum fructicola (strain Nara gc5)</name>
    <name type="common">Anthracnose fungus</name>
    <name type="synonym">Colletotrichum gloeosporioides (strain Nara gc5)</name>
    <dbReference type="NCBI Taxonomy" id="1213859"/>
    <lineage>
        <taxon>Eukaryota</taxon>
        <taxon>Fungi</taxon>
        <taxon>Dikarya</taxon>
        <taxon>Ascomycota</taxon>
        <taxon>Pezizomycotina</taxon>
        <taxon>Sordariomycetes</taxon>
        <taxon>Hypocreomycetidae</taxon>
        <taxon>Glomerellales</taxon>
        <taxon>Glomerellaceae</taxon>
        <taxon>Colletotrichum</taxon>
        <taxon>Colletotrichum gloeosporioides species complex</taxon>
    </lineage>
</organism>
<keyword evidence="2" id="KW-0507">mRNA processing</keyword>
<feature type="domain" description="RRM" evidence="8">
    <location>
        <begin position="80"/>
        <end position="158"/>
    </location>
</feature>
<evidence type="ECO:0000256" key="7">
    <source>
        <dbReference type="SAM" id="MobiDB-lite"/>
    </source>
</evidence>
<dbReference type="Pfam" id="PF00076">
    <property type="entry name" value="RRM_1"/>
    <property type="match status" value="1"/>
</dbReference>
<dbReference type="PANTHER" id="PTHR15481">
    <property type="entry name" value="RIBONUCLEIC ACID BINDING PROTEIN S1"/>
    <property type="match status" value="1"/>
</dbReference>
<dbReference type="GO" id="GO:0005654">
    <property type="term" value="C:nucleoplasm"/>
    <property type="evidence" value="ECO:0007669"/>
    <property type="project" value="TreeGrafter"/>
</dbReference>
<evidence type="ECO:0000256" key="5">
    <source>
        <dbReference type="ARBA" id="ARBA00023242"/>
    </source>
</evidence>
<dbReference type="InterPro" id="IPR012677">
    <property type="entry name" value="Nucleotide-bd_a/b_plait_sf"/>
</dbReference>
<dbReference type="GO" id="GO:0003723">
    <property type="term" value="F:RNA binding"/>
    <property type="evidence" value="ECO:0007669"/>
    <property type="project" value="UniProtKB-UniRule"/>
</dbReference>
<feature type="compositionally biased region" description="Low complexity" evidence="7">
    <location>
        <begin position="46"/>
        <end position="55"/>
    </location>
</feature>
<keyword evidence="10" id="KW-1185">Reference proteome</keyword>
<evidence type="ECO:0000256" key="1">
    <source>
        <dbReference type="ARBA" id="ARBA00004123"/>
    </source>
</evidence>
<dbReference type="Gene3D" id="3.30.70.330">
    <property type="match status" value="1"/>
</dbReference>
<dbReference type="SUPFAM" id="SSF54928">
    <property type="entry name" value="RNA-binding domain, RBD"/>
    <property type="match status" value="1"/>
</dbReference>
<dbReference type="InterPro" id="IPR034201">
    <property type="entry name" value="RNPS1_RRM"/>
</dbReference>
<evidence type="ECO:0000256" key="2">
    <source>
        <dbReference type="ARBA" id="ARBA00022664"/>
    </source>
</evidence>
<evidence type="ECO:0000256" key="6">
    <source>
        <dbReference type="PROSITE-ProRule" id="PRU00176"/>
    </source>
</evidence>
<dbReference type="AlphaFoldDB" id="A0A7J6ITR8"/>
<comment type="subcellular location">
    <subcellularLocation>
        <location evidence="1">Nucleus</location>
    </subcellularLocation>
</comment>
<evidence type="ECO:0000256" key="3">
    <source>
        <dbReference type="ARBA" id="ARBA00022884"/>
    </source>
</evidence>
<reference evidence="9 10" key="2">
    <citation type="submission" date="2020-04" db="EMBL/GenBank/DDBJ databases">
        <title>Genome sequencing and assembly of multiple isolates from the Colletotrichum gloeosporioides species complex.</title>
        <authorList>
            <person name="Gan P."/>
            <person name="Shirasu K."/>
        </authorList>
    </citation>
    <scope>NUCLEOTIDE SEQUENCE [LARGE SCALE GENOMIC DNA]</scope>
    <source>
        <strain evidence="9 10">Nara gc5</strain>
    </source>
</reference>
<dbReference type="GO" id="GO:0005737">
    <property type="term" value="C:cytoplasm"/>
    <property type="evidence" value="ECO:0007669"/>
    <property type="project" value="TreeGrafter"/>
</dbReference>
<evidence type="ECO:0000313" key="10">
    <source>
        <dbReference type="Proteomes" id="UP000011096"/>
    </source>
</evidence>
<dbReference type="SMART" id="SM00360">
    <property type="entry name" value="RRM"/>
    <property type="match status" value="1"/>
</dbReference>
<reference evidence="9 10" key="1">
    <citation type="submission" date="2012-08" db="EMBL/GenBank/DDBJ databases">
        <authorList>
            <person name="Gan P.H.P."/>
            <person name="Ikeda K."/>
            <person name="Irieda H."/>
            <person name="Narusaka M."/>
            <person name="O'Connell R.J."/>
            <person name="Narusaka Y."/>
            <person name="Takano Y."/>
            <person name="Kubo Y."/>
            <person name="Shirasu K."/>
        </authorList>
    </citation>
    <scope>NUCLEOTIDE SEQUENCE [LARGE SCALE GENOMIC DNA]</scope>
    <source>
        <strain evidence="9 10">Nara gc5</strain>
    </source>
</reference>
<name>A0A7J6ITR8_COLFN</name>
<proteinExistence type="predicted"/>
<dbReference type="InterPro" id="IPR000504">
    <property type="entry name" value="RRM_dom"/>
</dbReference>
<evidence type="ECO:0000259" key="8">
    <source>
        <dbReference type="PROSITE" id="PS50102"/>
    </source>
</evidence>
<dbReference type="Proteomes" id="UP000011096">
    <property type="component" value="Unassembled WGS sequence"/>
</dbReference>
<dbReference type="GO" id="GO:0000398">
    <property type="term" value="P:mRNA splicing, via spliceosome"/>
    <property type="evidence" value="ECO:0007669"/>
    <property type="project" value="TreeGrafter"/>
</dbReference>